<gene>
    <name evidence="1" type="ORF">HZU40_13405</name>
    <name evidence="2" type="ORF">SAMN02799620_01703</name>
</gene>
<dbReference type="KEGG" id="mflu:HZU40_13405"/>
<evidence type="ECO:0000313" key="3">
    <source>
        <dbReference type="Proteomes" id="UP000199707"/>
    </source>
</evidence>
<reference evidence="1 4" key="3">
    <citation type="submission" date="2020-07" db="EMBL/GenBank/DDBJ databases">
        <title>Draft genome sequence of four isobutane-metabolizing strains capable of cometabolically degrading diverse ether contaminants.</title>
        <authorList>
            <person name="Chen W."/>
            <person name="Faulkner N."/>
            <person name="Smith C."/>
            <person name="Hyman M."/>
        </authorList>
    </citation>
    <scope>NUCLEOTIDE SEQUENCE [LARGE SCALE GENOMIC DNA]</scope>
    <source>
        <strain evidence="1 4">2A</strain>
    </source>
</reference>
<dbReference type="AlphaFoldDB" id="A0A1G4VUT4"/>
<sequence>MLNIQGTSGVHADAVAMSVLSGAAFHPGMPVMPAVASAHRAGWALTAVNPQYKRRTAAATSTSVKRGTT</sequence>
<dbReference type="Proteomes" id="UP000515498">
    <property type="component" value="Chromosome"/>
</dbReference>
<name>A0A1G4VUT4_9MYCO</name>
<accession>A0A1G4VUT4</accession>
<organism evidence="2 3">
    <name type="scientific">Mycolicibacterium fluoranthenivorans</name>
    <dbReference type="NCBI Taxonomy" id="258505"/>
    <lineage>
        <taxon>Bacteria</taxon>
        <taxon>Bacillati</taxon>
        <taxon>Actinomycetota</taxon>
        <taxon>Actinomycetes</taxon>
        <taxon>Mycobacteriales</taxon>
        <taxon>Mycobacteriaceae</taxon>
        <taxon>Mycolicibacterium</taxon>
    </lineage>
</organism>
<reference evidence="2" key="1">
    <citation type="submission" date="2016-10" db="EMBL/GenBank/DDBJ databases">
        <authorList>
            <person name="de Groot N.N."/>
        </authorList>
    </citation>
    <scope>NUCLEOTIDE SEQUENCE [LARGE SCALE GENOMIC DNA]</scope>
    <source>
        <strain evidence="2">UNC267MFSha1.1M11</strain>
    </source>
</reference>
<proteinExistence type="predicted"/>
<dbReference type="EMBL" id="FMUB01000003">
    <property type="protein sequence ID" value="SCX12184.1"/>
    <property type="molecule type" value="Genomic_DNA"/>
</dbReference>
<protein>
    <submittedName>
        <fullName evidence="2">Uncharacterized protein</fullName>
    </submittedName>
</protein>
<dbReference type="Proteomes" id="UP000199707">
    <property type="component" value="Unassembled WGS sequence"/>
</dbReference>
<reference evidence="3" key="2">
    <citation type="submission" date="2016-10" db="EMBL/GenBank/DDBJ databases">
        <authorList>
            <person name="Varghese N."/>
            <person name="Submissions S."/>
        </authorList>
    </citation>
    <scope>NUCLEOTIDE SEQUENCE [LARGE SCALE GENOMIC DNA]</scope>
    <source>
        <strain evidence="3">UNC267MFSha1.1M11</strain>
    </source>
</reference>
<evidence type="ECO:0000313" key="4">
    <source>
        <dbReference type="Proteomes" id="UP000515498"/>
    </source>
</evidence>
<dbReference type="RefSeq" id="WP_090355593.1">
    <property type="nucleotide sequence ID" value="NZ_CP059894.1"/>
</dbReference>
<evidence type="ECO:0000313" key="1">
    <source>
        <dbReference type="EMBL" id="QNJ95142.1"/>
    </source>
</evidence>
<dbReference type="EMBL" id="CP059894">
    <property type="protein sequence ID" value="QNJ95142.1"/>
    <property type="molecule type" value="Genomic_DNA"/>
</dbReference>
<evidence type="ECO:0000313" key="2">
    <source>
        <dbReference type="EMBL" id="SCX12184.1"/>
    </source>
</evidence>
<dbReference type="STRING" id="1502745.SAMN02799620_01703"/>